<dbReference type="OrthoDB" id="8595425at2"/>
<dbReference type="Pfam" id="PF13788">
    <property type="entry name" value="DUF4180"/>
    <property type="match status" value="1"/>
</dbReference>
<dbReference type="RefSeq" id="WP_075712773.1">
    <property type="nucleotide sequence ID" value="NZ_MJIE01000001.1"/>
</dbReference>
<sequence>MDITKFEKDGAVCAIVNGDSPVITDAQSALDLLMTAKYEIGTENIVISSALLAADFFVLSTGLAGEILQKYVNYGGRIAVYGDYSSYTSKALKDFIYESNKGINAFFVATKEEAIEKLIG</sequence>
<feature type="domain" description="DUF4180" evidence="1">
    <location>
        <begin position="12"/>
        <end position="118"/>
    </location>
</feature>
<organism evidence="2 3">
    <name type="scientific">Hornefia porci</name>
    <dbReference type="NCBI Taxonomy" id="2652292"/>
    <lineage>
        <taxon>Bacteria</taxon>
        <taxon>Bacillati</taxon>
        <taxon>Bacillota</taxon>
        <taxon>Clostridia</taxon>
        <taxon>Peptostreptococcales</taxon>
        <taxon>Anaerovoracaceae</taxon>
        <taxon>Hornefia</taxon>
    </lineage>
</organism>
<reference evidence="2 3" key="1">
    <citation type="journal article" date="2016" name="Appl. Environ. Microbiol.">
        <title>Function and Phylogeny of Bacterial Butyryl Coenzyme A:Acetate Transferases and Their Diversity in the Proximal Colon of Swine.</title>
        <authorList>
            <person name="Trachsel J."/>
            <person name="Bayles D.O."/>
            <person name="Looft T."/>
            <person name="Levine U.Y."/>
            <person name="Allen H.K."/>
        </authorList>
    </citation>
    <scope>NUCLEOTIDE SEQUENCE [LARGE SCALE GENOMIC DNA]</scope>
    <source>
        <strain evidence="2 3">68-3-10</strain>
    </source>
</reference>
<name>A0A1Q9JHT2_9FIRM</name>
<dbReference type="InterPro" id="IPR025438">
    <property type="entry name" value="DUF4180"/>
</dbReference>
<dbReference type="Proteomes" id="UP000187404">
    <property type="component" value="Unassembled WGS sequence"/>
</dbReference>
<proteinExistence type="predicted"/>
<gene>
    <name evidence="2" type="ORF">BHK98_06730</name>
</gene>
<dbReference type="EMBL" id="MJIE01000001">
    <property type="protein sequence ID" value="OLR55782.1"/>
    <property type="molecule type" value="Genomic_DNA"/>
</dbReference>
<keyword evidence="3" id="KW-1185">Reference proteome</keyword>
<evidence type="ECO:0000313" key="3">
    <source>
        <dbReference type="Proteomes" id="UP000187404"/>
    </source>
</evidence>
<accession>A0A1Q9JHT2</accession>
<comment type="caution">
    <text evidence="2">The sequence shown here is derived from an EMBL/GenBank/DDBJ whole genome shotgun (WGS) entry which is preliminary data.</text>
</comment>
<protein>
    <submittedName>
        <fullName evidence="2">Cytoplasmic protein</fullName>
    </submittedName>
</protein>
<dbReference type="AlphaFoldDB" id="A0A1Q9JHT2"/>
<dbReference type="STRING" id="1261640.BHK98_06730"/>
<evidence type="ECO:0000313" key="2">
    <source>
        <dbReference type="EMBL" id="OLR55782.1"/>
    </source>
</evidence>
<evidence type="ECO:0000259" key="1">
    <source>
        <dbReference type="Pfam" id="PF13788"/>
    </source>
</evidence>